<dbReference type="AlphaFoldDB" id="A0A1A9QE19"/>
<dbReference type="RefSeq" id="WP_187149625.1">
    <property type="nucleotide sequence ID" value="NZ_LWUJ01000001.1"/>
</dbReference>
<protein>
    <submittedName>
        <fullName evidence="1">Uncharacterized protein</fullName>
    </submittedName>
</protein>
<gene>
    <name evidence="1" type="ORF">A6V39_05650</name>
</gene>
<proteinExistence type="predicted"/>
<name>A0A1A9QE19_9MOLU</name>
<reference evidence="2" key="1">
    <citation type="submission" date="2016-04" db="EMBL/GenBank/DDBJ databases">
        <authorList>
            <person name="Quiroz-Castaneda R.E."/>
            <person name="Martinez-Ocampo F."/>
        </authorList>
    </citation>
    <scope>NUCLEOTIDE SEQUENCE [LARGE SCALE GENOMIC DNA]</scope>
    <source>
        <strain evidence="2">INIFAP01</strain>
    </source>
</reference>
<comment type="caution">
    <text evidence="1">The sequence shown here is derived from an EMBL/GenBank/DDBJ whole genome shotgun (WGS) entry which is preliminary data.</text>
</comment>
<evidence type="ECO:0000313" key="2">
    <source>
        <dbReference type="Proteomes" id="UP000077623"/>
    </source>
</evidence>
<organism evidence="1 2">
    <name type="scientific">Candidatus Mycoplasma haematobovis</name>
    <dbReference type="NCBI Taxonomy" id="432608"/>
    <lineage>
        <taxon>Bacteria</taxon>
        <taxon>Bacillati</taxon>
        <taxon>Mycoplasmatota</taxon>
        <taxon>Mollicutes</taxon>
        <taxon>Mycoplasmataceae</taxon>
        <taxon>Mycoplasma</taxon>
    </lineage>
</organism>
<dbReference type="EMBL" id="LWUJ01000001">
    <property type="protein sequence ID" value="OAL10822.1"/>
    <property type="molecule type" value="Genomic_DNA"/>
</dbReference>
<sequence length="78" mass="9395">MKHKDKKTDWLKALRDDLGSKWAEYLETEIKDTKRGWFFVSYEKAARAILEWCEYFSEHAGDNIVRKEMDAKLCNYDK</sequence>
<dbReference type="STRING" id="432608.A6V39_05650"/>
<dbReference type="Proteomes" id="UP000077623">
    <property type="component" value="Unassembled WGS sequence"/>
</dbReference>
<keyword evidence="2" id="KW-1185">Reference proteome</keyword>
<accession>A0A1A9QE19</accession>
<evidence type="ECO:0000313" key="1">
    <source>
        <dbReference type="EMBL" id="OAL10822.1"/>
    </source>
</evidence>